<dbReference type="GO" id="GO:0003995">
    <property type="term" value="F:acyl-CoA dehydrogenase activity"/>
    <property type="evidence" value="ECO:0007669"/>
    <property type="project" value="TreeGrafter"/>
</dbReference>
<dbReference type="SUPFAM" id="SSF56645">
    <property type="entry name" value="Acyl-CoA dehydrogenase NM domain-like"/>
    <property type="match status" value="1"/>
</dbReference>
<gene>
    <name evidence="2" type="ORF">NCTC12998_03356</name>
</gene>
<reference evidence="2 3" key="1">
    <citation type="submission" date="2019-03" db="EMBL/GenBank/DDBJ databases">
        <authorList>
            <consortium name="Pathogen Informatics"/>
        </authorList>
    </citation>
    <scope>NUCLEOTIDE SEQUENCE [LARGE SCALE GENOMIC DNA]</scope>
    <source>
        <strain evidence="2 3">NCTC12998</strain>
    </source>
</reference>
<dbReference type="AlphaFoldDB" id="A0A485B2K2"/>
<dbReference type="PANTHER" id="PTHR48083:SF18">
    <property type="entry name" value="ACYL-COENZYME A DEHYDROGENASE"/>
    <property type="match status" value="1"/>
</dbReference>
<keyword evidence="1" id="KW-0560">Oxidoreductase</keyword>
<dbReference type="GO" id="GO:0005737">
    <property type="term" value="C:cytoplasm"/>
    <property type="evidence" value="ECO:0007669"/>
    <property type="project" value="TreeGrafter"/>
</dbReference>
<organism evidence="2 3">
    <name type="scientific">Raoultella planticola</name>
    <name type="common">Klebsiella planticola</name>
    <dbReference type="NCBI Taxonomy" id="575"/>
    <lineage>
        <taxon>Bacteria</taxon>
        <taxon>Pseudomonadati</taxon>
        <taxon>Pseudomonadota</taxon>
        <taxon>Gammaproteobacteria</taxon>
        <taxon>Enterobacterales</taxon>
        <taxon>Enterobacteriaceae</taxon>
        <taxon>Klebsiella/Raoultella group</taxon>
        <taxon>Raoultella</taxon>
    </lineage>
</organism>
<dbReference type="EMBL" id="CAADJE010000023">
    <property type="protein sequence ID" value="VFS67535.1"/>
    <property type="molecule type" value="Genomic_DNA"/>
</dbReference>
<accession>A0A485B2K2</accession>
<protein>
    <submittedName>
        <fullName evidence="2">Acyl-CoA dehydrogenase</fullName>
    </submittedName>
</protein>
<dbReference type="InterPro" id="IPR050741">
    <property type="entry name" value="Acyl-CoA_dehydrogenase"/>
</dbReference>
<evidence type="ECO:0000313" key="2">
    <source>
        <dbReference type="EMBL" id="VFS67535.1"/>
    </source>
</evidence>
<dbReference type="InterPro" id="IPR046373">
    <property type="entry name" value="Acyl-CoA_Oxase/DH_mid-dom_sf"/>
</dbReference>
<name>A0A485B2K2_RAOPL</name>
<dbReference type="GO" id="GO:0033539">
    <property type="term" value="P:fatty acid beta-oxidation using acyl-CoA dehydrogenase"/>
    <property type="evidence" value="ECO:0007669"/>
    <property type="project" value="TreeGrafter"/>
</dbReference>
<sequence>MGEWQGEQVLGMRLTWNKRYITLAPIATVLGLAFKLSDPDRLLGGEEDLGITCALIPTSTPGVEIGRRHFPLNVPFQNGPTQGKDIFVPIDYIIGGPSMAGQGWRMLVECLSVGRGITLPSNATGGLKSVAMATGAYAIFAVSSKSPSVKWKASKSLWRVLPVTHT</sequence>
<dbReference type="Proteomes" id="UP000345637">
    <property type="component" value="Unassembled WGS sequence"/>
</dbReference>
<proteinExistence type="predicted"/>
<dbReference type="PANTHER" id="PTHR48083">
    <property type="entry name" value="MEDIUM-CHAIN SPECIFIC ACYL-COA DEHYDROGENASE, MITOCHONDRIAL-RELATED"/>
    <property type="match status" value="1"/>
</dbReference>
<dbReference type="InterPro" id="IPR009100">
    <property type="entry name" value="AcylCoA_DH/oxidase_NM_dom_sf"/>
</dbReference>
<evidence type="ECO:0000313" key="3">
    <source>
        <dbReference type="Proteomes" id="UP000345637"/>
    </source>
</evidence>
<dbReference type="Gene3D" id="2.40.110.10">
    <property type="entry name" value="Butyryl-CoA Dehydrogenase, subunit A, domain 2"/>
    <property type="match status" value="1"/>
</dbReference>
<evidence type="ECO:0000256" key="1">
    <source>
        <dbReference type="ARBA" id="ARBA00023002"/>
    </source>
</evidence>